<dbReference type="AlphaFoldDB" id="A0A9N9US93"/>
<evidence type="ECO:0000256" key="4">
    <source>
        <dbReference type="ARBA" id="ARBA00023002"/>
    </source>
</evidence>
<evidence type="ECO:0000313" key="6">
    <source>
        <dbReference type="Proteomes" id="UP000754883"/>
    </source>
</evidence>
<dbReference type="SUPFAM" id="SSF51905">
    <property type="entry name" value="FAD/NAD(P)-binding domain"/>
    <property type="match status" value="2"/>
</dbReference>
<dbReference type="InterPro" id="IPR051209">
    <property type="entry name" value="FAD-bind_Monooxygenase_sf"/>
</dbReference>
<dbReference type="InterPro" id="IPR036188">
    <property type="entry name" value="FAD/NAD-bd_sf"/>
</dbReference>
<keyword evidence="2" id="KW-0285">Flavoprotein</keyword>
<comment type="caution">
    <text evidence="5">The sequence shown here is derived from an EMBL/GenBank/DDBJ whole genome shotgun (WGS) entry which is preliminary data.</text>
</comment>
<evidence type="ECO:0000256" key="3">
    <source>
        <dbReference type="ARBA" id="ARBA00022827"/>
    </source>
</evidence>
<keyword evidence="3" id="KW-0274">FAD</keyword>
<evidence type="ECO:0000256" key="2">
    <source>
        <dbReference type="ARBA" id="ARBA00022630"/>
    </source>
</evidence>
<gene>
    <name evidence="5" type="ORF">CBYS24578_00002925</name>
</gene>
<dbReference type="GO" id="GO:0050661">
    <property type="term" value="F:NADP binding"/>
    <property type="evidence" value="ECO:0007669"/>
    <property type="project" value="InterPro"/>
</dbReference>
<dbReference type="GO" id="GO:0050660">
    <property type="term" value="F:flavin adenine dinucleotide binding"/>
    <property type="evidence" value="ECO:0007669"/>
    <property type="project" value="InterPro"/>
</dbReference>
<dbReference type="Pfam" id="PF00743">
    <property type="entry name" value="FMO-like"/>
    <property type="match status" value="1"/>
</dbReference>
<sequence>MTSKEMRRENYSQFACIGTGFSAICLGATLKRWYGISDIQFFERYSELGGTWFTNTYPGCACDVPAALYSYSFEPNPNWSRVLPSHDELWRYLNTVAEKYELPPKMAFGMSVEKCEWIEQCKRWRLTVRHLKTNGVFFHECRFLFAAAGQLVQPRELGVPGVDKFQGSIFHSSKWPRNLDLGGKNVVVFGNGCTAAQIIPSITPKSKHVTQIARSKHWILPPIDNANAALLRNIFKYVPGTMALQRLLMFLVAENELRGFPMTRSAANFRHRRRAQAEKYMRDTAPAKYHDMLIPTFEIGCKRRIFDSGYLESLHSENLTLTNKPAVEILANGVQMDDSFIEADVIVLANGYITNTFLGGIEVIGRNGSLKEHWKTYGGAEAYNCSSMSGFPNFFMILGPNAATGHTSAILAAENTVNFALRIIKPILYQERGVVDLDSNAEDRYVERIQHDLSKRVWNSGCQSWYIETSPDKAKTWNAMSYPYSQTYFWYRSLFPTWSDWRFSDVDTSPSKVPSKAFGSLLGLVFVAGIYLYSSHVKVAWSWDHFGLADFREFYMITTLNSPGKFRLWKEVYT</sequence>
<dbReference type="EMBL" id="CABFNO020001553">
    <property type="protein sequence ID" value="CAH0000097.1"/>
    <property type="molecule type" value="Genomic_DNA"/>
</dbReference>
<evidence type="ECO:0000256" key="1">
    <source>
        <dbReference type="ARBA" id="ARBA00010139"/>
    </source>
</evidence>
<dbReference type="PANTHER" id="PTHR42877">
    <property type="entry name" value="L-ORNITHINE N(5)-MONOOXYGENASE-RELATED"/>
    <property type="match status" value="1"/>
</dbReference>
<keyword evidence="6" id="KW-1185">Reference proteome</keyword>
<name>A0A9N9US93_9HYPO</name>
<dbReference type="Proteomes" id="UP000754883">
    <property type="component" value="Unassembled WGS sequence"/>
</dbReference>
<evidence type="ECO:0000313" key="5">
    <source>
        <dbReference type="EMBL" id="CAH0000097.1"/>
    </source>
</evidence>
<organism evidence="5 6">
    <name type="scientific">Clonostachys byssicola</name>
    <dbReference type="NCBI Taxonomy" id="160290"/>
    <lineage>
        <taxon>Eukaryota</taxon>
        <taxon>Fungi</taxon>
        <taxon>Dikarya</taxon>
        <taxon>Ascomycota</taxon>
        <taxon>Pezizomycotina</taxon>
        <taxon>Sordariomycetes</taxon>
        <taxon>Hypocreomycetidae</taxon>
        <taxon>Hypocreales</taxon>
        <taxon>Bionectriaceae</taxon>
        <taxon>Clonostachys</taxon>
    </lineage>
</organism>
<comment type="similarity">
    <text evidence="1">Belongs to the FAD-binding monooxygenase family.</text>
</comment>
<dbReference type="GO" id="GO:0004499">
    <property type="term" value="F:N,N-dimethylaniline monooxygenase activity"/>
    <property type="evidence" value="ECO:0007669"/>
    <property type="project" value="InterPro"/>
</dbReference>
<reference evidence="5 6" key="2">
    <citation type="submission" date="2021-10" db="EMBL/GenBank/DDBJ databases">
        <authorList>
            <person name="Piombo E."/>
        </authorList>
    </citation>
    <scope>NUCLEOTIDE SEQUENCE [LARGE SCALE GENOMIC DNA]</scope>
</reference>
<reference evidence="6" key="1">
    <citation type="submission" date="2019-06" db="EMBL/GenBank/DDBJ databases">
        <authorList>
            <person name="Broberg M."/>
        </authorList>
    </citation>
    <scope>NUCLEOTIDE SEQUENCE [LARGE SCALE GENOMIC DNA]</scope>
</reference>
<dbReference type="Gene3D" id="3.50.50.60">
    <property type="entry name" value="FAD/NAD(P)-binding domain"/>
    <property type="match status" value="3"/>
</dbReference>
<protein>
    <submittedName>
        <fullName evidence="5">Uncharacterized protein</fullName>
    </submittedName>
</protein>
<dbReference type="PANTHER" id="PTHR42877:SF10">
    <property type="entry name" value="L-ORNITHINE N(5)-OXYGENASE"/>
    <property type="match status" value="1"/>
</dbReference>
<proteinExistence type="inferred from homology"/>
<dbReference type="OrthoDB" id="74360at2759"/>
<accession>A0A9N9US93</accession>
<dbReference type="InterPro" id="IPR020946">
    <property type="entry name" value="Flavin_mOase-like"/>
</dbReference>
<keyword evidence="4" id="KW-0560">Oxidoreductase</keyword>